<sequence length="70" mass="7289">MQRALVLLGRVVDRGDTGSELVLLDSVATGRQRGGGQRGLLGGFGAQSTIDSGSINLFATEMPSSPKRDD</sequence>
<dbReference type="AlphaFoldDB" id="A0A1L9BI27"/>
<dbReference type="Proteomes" id="UP000182229">
    <property type="component" value="Unassembled WGS sequence"/>
</dbReference>
<organism evidence="1 2">
    <name type="scientific">Cystobacter ferrugineus</name>
    <dbReference type="NCBI Taxonomy" id="83449"/>
    <lineage>
        <taxon>Bacteria</taxon>
        <taxon>Pseudomonadati</taxon>
        <taxon>Myxococcota</taxon>
        <taxon>Myxococcia</taxon>
        <taxon>Myxococcales</taxon>
        <taxon>Cystobacterineae</taxon>
        <taxon>Archangiaceae</taxon>
        <taxon>Cystobacter</taxon>
    </lineage>
</organism>
<name>A0A1L9BI27_9BACT</name>
<reference evidence="2" key="1">
    <citation type="submission" date="2016-11" db="EMBL/GenBank/DDBJ databases">
        <authorList>
            <person name="Shukria A."/>
            <person name="Stevens D.C."/>
        </authorList>
    </citation>
    <scope>NUCLEOTIDE SEQUENCE [LARGE SCALE GENOMIC DNA]</scope>
    <source>
        <strain evidence="2">Cbfe23</strain>
    </source>
</reference>
<accession>A0A1L9BI27</accession>
<comment type="caution">
    <text evidence="1">The sequence shown here is derived from an EMBL/GenBank/DDBJ whole genome shotgun (WGS) entry which is preliminary data.</text>
</comment>
<reference evidence="1 2" key="2">
    <citation type="submission" date="2016-12" db="EMBL/GenBank/DDBJ databases">
        <title>Draft Genome Sequence of Cystobacter ferrugineus Strain Cbfe23.</title>
        <authorList>
            <person name="Akbar S."/>
            <person name="Dowd S.E."/>
            <person name="Stevens D.C."/>
        </authorList>
    </citation>
    <scope>NUCLEOTIDE SEQUENCE [LARGE SCALE GENOMIC DNA]</scope>
    <source>
        <strain evidence="1 2">Cbfe23</strain>
    </source>
</reference>
<keyword evidence="2" id="KW-1185">Reference proteome</keyword>
<evidence type="ECO:0000313" key="2">
    <source>
        <dbReference type="Proteomes" id="UP000182229"/>
    </source>
</evidence>
<dbReference type="EMBL" id="MPIN01000001">
    <property type="protein sequence ID" value="OJH41913.1"/>
    <property type="molecule type" value="Genomic_DNA"/>
</dbReference>
<proteinExistence type="predicted"/>
<protein>
    <submittedName>
        <fullName evidence="1">Uncharacterized protein</fullName>
    </submittedName>
</protein>
<evidence type="ECO:0000313" key="1">
    <source>
        <dbReference type="EMBL" id="OJH41913.1"/>
    </source>
</evidence>
<gene>
    <name evidence="1" type="ORF">BON30_01385</name>
</gene>